<dbReference type="Pfam" id="PF13231">
    <property type="entry name" value="PMT_2"/>
    <property type="match status" value="1"/>
</dbReference>
<evidence type="ECO:0000256" key="7">
    <source>
        <dbReference type="ARBA" id="ARBA00023136"/>
    </source>
</evidence>
<evidence type="ECO:0000313" key="11">
    <source>
        <dbReference type="Proteomes" id="UP000293589"/>
    </source>
</evidence>
<comment type="subcellular location">
    <subcellularLocation>
        <location evidence="1">Cell membrane</location>
        <topology evidence="1">Multi-pass membrane protein</topology>
    </subcellularLocation>
</comment>
<feature type="transmembrane region" description="Helical" evidence="8">
    <location>
        <begin position="401"/>
        <end position="426"/>
    </location>
</feature>
<feature type="transmembrane region" description="Helical" evidence="8">
    <location>
        <begin position="88"/>
        <end position="108"/>
    </location>
</feature>
<keyword evidence="6 8" id="KW-1133">Transmembrane helix</keyword>
<dbReference type="Proteomes" id="UP000293589">
    <property type="component" value="Chromosome"/>
</dbReference>
<feature type="transmembrane region" description="Helical" evidence="8">
    <location>
        <begin position="138"/>
        <end position="158"/>
    </location>
</feature>
<dbReference type="GO" id="GO:0016763">
    <property type="term" value="F:pentosyltransferase activity"/>
    <property type="evidence" value="ECO:0007669"/>
    <property type="project" value="TreeGrafter"/>
</dbReference>
<evidence type="ECO:0000256" key="5">
    <source>
        <dbReference type="ARBA" id="ARBA00022692"/>
    </source>
</evidence>
<feature type="transmembrane region" description="Helical" evidence="8">
    <location>
        <begin position="179"/>
        <end position="206"/>
    </location>
</feature>
<keyword evidence="3" id="KW-0328">Glycosyltransferase</keyword>
<keyword evidence="7 8" id="KW-0472">Membrane</keyword>
<dbReference type="AlphaFoldDB" id="A0A4P6DX17"/>
<evidence type="ECO:0000256" key="1">
    <source>
        <dbReference type="ARBA" id="ARBA00004651"/>
    </source>
</evidence>
<evidence type="ECO:0000259" key="9">
    <source>
        <dbReference type="Pfam" id="PF13231"/>
    </source>
</evidence>
<name>A0A4P6DX17_9BIFI</name>
<evidence type="ECO:0000256" key="6">
    <source>
        <dbReference type="ARBA" id="ARBA00022989"/>
    </source>
</evidence>
<feature type="domain" description="Glycosyltransferase RgtA/B/C/D-like" evidence="9">
    <location>
        <begin position="68"/>
        <end position="245"/>
    </location>
</feature>
<keyword evidence="4" id="KW-0808">Transferase</keyword>
<dbReference type="PANTHER" id="PTHR33908">
    <property type="entry name" value="MANNOSYLTRANSFERASE YKCB-RELATED"/>
    <property type="match status" value="1"/>
</dbReference>
<sequence length="545" mass="59970">MPRDGMTVTDNARGDVTRLLPWAGGVVSGLFAFLLGWDRSLWFDEGYTVMVERLPFADMMHWLAVDAHPPLYYLLLRVWMAVFGDSFAAMRALSAVCCGLTVVATAALVRVVADLRHMILALPVLVLGPLALRYGYEIRMYALLMLLAALGMLLLFHATRAEDALARGRSDATARRRVWVWWVLYAVVVCLGMLTQYLIAFLWAVQAVWLLARTLHTHPARGDASSWRWLAAYALAVILYLPWLPHAIDQFRHNVLPSLKGMFGPGRLAELVTAWLTGLDASHLTGFVTLGLLAVAGVLLWSRPRVAAAWRPLVLMWVAPAIVLIVVAAIRELLYAPYGGFFTVRYSCAFLPFVYATMGLVVAGLALRRWNDGGDDGNGGGDGNANRRGGSRTVHTWFRRWGAWIVVVAMMALGDMGLAVHGNVIYEKGYVPHARQAATAAPCSPDVAVVAADPYTYIDAVAYYRDCANYWLIEPEDGIPTRGGYAPLAEVADSRTIRSLDDLPDGMDSVTVLVSDGQHPGSFASTHHPVEGTERIGEYTVLRFR</sequence>
<evidence type="ECO:0000256" key="4">
    <source>
        <dbReference type="ARBA" id="ARBA00022679"/>
    </source>
</evidence>
<feature type="transmembrane region" description="Helical" evidence="8">
    <location>
        <begin position="346"/>
        <end position="367"/>
    </location>
</feature>
<organism evidence="10 11">
    <name type="scientific">Bifidobacterium pullorum subsp. gallinarum</name>
    <dbReference type="NCBI Taxonomy" id="78344"/>
    <lineage>
        <taxon>Bacteria</taxon>
        <taxon>Bacillati</taxon>
        <taxon>Actinomycetota</taxon>
        <taxon>Actinomycetes</taxon>
        <taxon>Bifidobacteriales</taxon>
        <taxon>Bifidobacteriaceae</taxon>
        <taxon>Bifidobacterium</taxon>
    </lineage>
</organism>
<dbReference type="PANTHER" id="PTHR33908:SF3">
    <property type="entry name" value="UNDECAPRENYL PHOSPHATE-ALPHA-4-AMINO-4-DEOXY-L-ARABINOSE ARABINOSYL TRANSFERASE"/>
    <property type="match status" value="1"/>
</dbReference>
<keyword evidence="5 8" id="KW-0812">Transmembrane</keyword>
<feature type="transmembrane region" description="Helical" evidence="8">
    <location>
        <begin position="226"/>
        <end position="244"/>
    </location>
</feature>
<dbReference type="GO" id="GO:0005886">
    <property type="term" value="C:plasma membrane"/>
    <property type="evidence" value="ECO:0007669"/>
    <property type="project" value="UniProtKB-SubCell"/>
</dbReference>
<feature type="transmembrane region" description="Helical" evidence="8">
    <location>
        <begin position="115"/>
        <end position="132"/>
    </location>
</feature>
<evidence type="ECO:0000313" key="10">
    <source>
        <dbReference type="EMBL" id="QAY33300.1"/>
    </source>
</evidence>
<dbReference type="InterPro" id="IPR038731">
    <property type="entry name" value="RgtA/B/C-like"/>
</dbReference>
<feature type="transmembrane region" description="Helical" evidence="8">
    <location>
        <begin position="284"/>
        <end position="302"/>
    </location>
</feature>
<dbReference type="GO" id="GO:0009103">
    <property type="term" value="P:lipopolysaccharide biosynthetic process"/>
    <property type="evidence" value="ECO:0007669"/>
    <property type="project" value="UniProtKB-ARBA"/>
</dbReference>
<evidence type="ECO:0000256" key="2">
    <source>
        <dbReference type="ARBA" id="ARBA00022475"/>
    </source>
</evidence>
<keyword evidence="2" id="KW-1003">Cell membrane</keyword>
<evidence type="ECO:0000256" key="8">
    <source>
        <dbReference type="SAM" id="Phobius"/>
    </source>
</evidence>
<dbReference type="InterPro" id="IPR050297">
    <property type="entry name" value="LipidA_mod_glycosyltrf_83"/>
</dbReference>
<feature type="transmembrane region" description="Helical" evidence="8">
    <location>
        <begin position="314"/>
        <end position="334"/>
    </location>
</feature>
<dbReference type="KEGG" id="bgx:ESN35_07665"/>
<evidence type="ECO:0000256" key="3">
    <source>
        <dbReference type="ARBA" id="ARBA00022676"/>
    </source>
</evidence>
<proteinExistence type="predicted"/>
<dbReference type="EMBL" id="CP035464">
    <property type="protein sequence ID" value="QAY33300.1"/>
    <property type="molecule type" value="Genomic_DNA"/>
</dbReference>
<protein>
    <recommendedName>
        <fullName evidence="9">Glycosyltransferase RgtA/B/C/D-like domain-containing protein</fullName>
    </recommendedName>
</protein>
<feature type="transmembrane region" description="Helical" evidence="8">
    <location>
        <begin position="20"/>
        <end position="38"/>
    </location>
</feature>
<dbReference type="GO" id="GO:0010041">
    <property type="term" value="P:response to iron(III) ion"/>
    <property type="evidence" value="ECO:0007669"/>
    <property type="project" value="TreeGrafter"/>
</dbReference>
<accession>A0A4P6DX17</accession>
<reference evidence="10 11" key="1">
    <citation type="submission" date="2019-01" db="EMBL/GenBank/DDBJ databases">
        <title>Complete genome sequence of Bifidobacterium gallinarum CACC 514.</title>
        <authorList>
            <person name="Jung M."/>
        </authorList>
    </citation>
    <scope>NUCLEOTIDE SEQUENCE [LARGE SCALE GENOMIC DNA]</scope>
    <source>
        <strain evidence="10 11">CACC 514</strain>
    </source>
</reference>
<gene>
    <name evidence="10" type="ORF">ESN35_07665</name>
</gene>